<dbReference type="GeneID" id="23861551"/>
<keyword evidence="1" id="KW-0812">Transmembrane</keyword>
<reference evidence="3" key="1">
    <citation type="journal article" date="2010" name="PLoS Negl. Trop. Dis.">
        <title>The genome sequence of Trypanosoma brucei gambiense, causative agent of chronic human african trypanosomiasis.</title>
        <authorList>
            <person name="Jackson A.P."/>
            <person name="Sanders M."/>
            <person name="Berry A."/>
            <person name="McQuillan J."/>
            <person name="Aslett M.A."/>
            <person name="Quail M.A."/>
            <person name="Chukualim B."/>
            <person name="Capewell P."/>
            <person name="MacLeod A."/>
            <person name="Melville S.E."/>
            <person name="Gibson W."/>
            <person name="Barry J.D."/>
            <person name="Berriman M."/>
            <person name="Hertz-Fowler C."/>
        </authorList>
    </citation>
    <scope>NUCLEOTIDE SEQUENCE [LARGE SCALE GENOMIC DNA]</scope>
    <source>
        <strain evidence="3">MHOM/CI/86/DAL972</strain>
    </source>
</reference>
<gene>
    <name evidence="2" type="ORF">TbgDal_V5340</name>
</gene>
<keyword evidence="1" id="KW-1133">Transmembrane helix</keyword>
<evidence type="ECO:0000313" key="3">
    <source>
        <dbReference type="Proteomes" id="UP000002316"/>
    </source>
</evidence>
<evidence type="ECO:0000313" key="2">
    <source>
        <dbReference type="EMBL" id="CBH11394.1"/>
    </source>
</evidence>
<dbReference type="EMBL" id="FN554968">
    <property type="protein sequence ID" value="CBH11394.1"/>
    <property type="molecule type" value="Genomic_DNA"/>
</dbReference>
<organism evidence="2 3">
    <name type="scientific">Trypanosoma brucei gambiense (strain MHOM/CI/86/DAL972)</name>
    <dbReference type="NCBI Taxonomy" id="679716"/>
    <lineage>
        <taxon>Eukaryota</taxon>
        <taxon>Discoba</taxon>
        <taxon>Euglenozoa</taxon>
        <taxon>Kinetoplastea</taxon>
        <taxon>Metakinetoplastina</taxon>
        <taxon>Trypanosomatida</taxon>
        <taxon>Trypanosomatidae</taxon>
        <taxon>Trypanosoma</taxon>
    </lineage>
</organism>
<keyword evidence="1" id="KW-0472">Membrane</keyword>
<accession>C9ZPR6</accession>
<evidence type="ECO:0000256" key="1">
    <source>
        <dbReference type="SAM" id="Phobius"/>
    </source>
</evidence>
<sequence length="125" mass="14590">MVSLLIICVFTFHKNLHGDVQRINFRFRPYVPLLMCILDSPNNVVHHASPRTSVCTGNQCLVLQLYRLGKESWRIIRHTSSYLVYVNMHTRNLLLWYVMFFFFASLGFLHGSANCDLSARITVRK</sequence>
<feature type="transmembrane region" description="Helical" evidence="1">
    <location>
        <begin position="94"/>
        <end position="115"/>
    </location>
</feature>
<proteinExistence type="predicted"/>
<dbReference type="RefSeq" id="XP_011773681.1">
    <property type="nucleotide sequence ID" value="XM_011775379.1"/>
</dbReference>
<dbReference type="KEGG" id="tbg:TbgDal_V5340"/>
<name>C9ZPR6_TRYB9</name>
<dbReference type="AlphaFoldDB" id="C9ZPR6"/>
<protein>
    <submittedName>
        <fullName evidence="2">Uncharacterized protein</fullName>
    </submittedName>
</protein>
<dbReference type="Proteomes" id="UP000002316">
    <property type="component" value="Chromosome 5"/>
</dbReference>